<feature type="transmembrane region" description="Helical" evidence="2">
    <location>
        <begin position="134"/>
        <end position="158"/>
    </location>
</feature>
<reference evidence="3" key="1">
    <citation type="submission" date="2023-02" db="EMBL/GenBank/DDBJ databases">
        <title>A novel hydrolase synthesized by Rhodococcus erythropolis HQ is responsible for the detoxification of Zearalenone.</title>
        <authorList>
            <person name="Hu J."/>
            <person name="Xu J."/>
        </authorList>
    </citation>
    <scope>NUCLEOTIDE SEQUENCE</scope>
    <source>
        <strain evidence="3">HQ</strain>
    </source>
</reference>
<evidence type="ECO:0000313" key="4">
    <source>
        <dbReference type="Proteomes" id="UP001217325"/>
    </source>
</evidence>
<evidence type="ECO:0000256" key="2">
    <source>
        <dbReference type="SAM" id="Phobius"/>
    </source>
</evidence>
<dbReference type="Proteomes" id="UP001217325">
    <property type="component" value="Unassembled WGS sequence"/>
</dbReference>
<proteinExistence type="predicted"/>
<protein>
    <submittedName>
        <fullName evidence="3">DUF2637 domain-containing protein</fullName>
    </submittedName>
</protein>
<feature type="transmembrane region" description="Helical" evidence="2">
    <location>
        <begin position="12"/>
        <end position="37"/>
    </location>
</feature>
<evidence type="ECO:0000256" key="1">
    <source>
        <dbReference type="SAM" id="MobiDB-lite"/>
    </source>
</evidence>
<sequence>MNDLNVRAARMRLYNLIGSVFFAILIAVGITVGAFVLSFAVLQDLALQAQMPDSKAYIFPLIVDGAILGATVGVIVLSKIDGSDVGKRFFQCLLVLVVFISVAGNAYHAFTAAADVMARAAAGEDVGLRPLNPIAAALIAVVPPLLVLAFTHGIGLLIKAIGAAYREYNDLMRRIAMEAESVEVPVAQEPVETPEERTYVEEEPVLWDGDDFGAEYSDAVDDGVDAPEPVAAQTDDYSYVPPSWKDAAPTEPTVTASAEPFAHVTAPVTQPVIVHEKAVAPVEKPEDISVTEPTDTATESVSDLASTPVGAEDTTAPADEPPAATMLEASASAVSGEQTALSADDEIAEPVTVSPADELTNTVVKAESLSPSMTPEFEPELTFLDAADIHDGEKEVARLKLTNPEWSFEQVAAEIGGSASFSRRRYKRAAKAASDQGLRFPEFSEDGTVRLDPQMADASA</sequence>
<feature type="transmembrane region" description="Helical" evidence="2">
    <location>
        <begin position="57"/>
        <end position="77"/>
    </location>
</feature>
<keyword evidence="2" id="KW-0472">Membrane</keyword>
<feature type="transmembrane region" description="Helical" evidence="2">
    <location>
        <begin position="89"/>
        <end position="114"/>
    </location>
</feature>
<accession>A0AAW6LLA0</accession>
<dbReference type="EMBL" id="JARDXE010000014">
    <property type="protein sequence ID" value="MDE8647504.1"/>
    <property type="molecule type" value="Genomic_DNA"/>
</dbReference>
<feature type="compositionally biased region" description="Polar residues" evidence="1">
    <location>
        <begin position="291"/>
        <end position="305"/>
    </location>
</feature>
<dbReference type="InterPro" id="IPR021235">
    <property type="entry name" value="DUF2637"/>
</dbReference>
<gene>
    <name evidence="3" type="ORF">PXH69_21255</name>
</gene>
<dbReference type="RefSeq" id="WP_206492755.1">
    <property type="nucleotide sequence ID" value="NZ_JARDXE010000014.1"/>
</dbReference>
<feature type="region of interest" description="Disordered" evidence="1">
    <location>
        <begin position="279"/>
        <end position="319"/>
    </location>
</feature>
<comment type="caution">
    <text evidence="3">The sequence shown here is derived from an EMBL/GenBank/DDBJ whole genome shotgun (WGS) entry which is preliminary data.</text>
</comment>
<keyword evidence="2" id="KW-1133">Transmembrane helix</keyword>
<evidence type="ECO:0000313" key="3">
    <source>
        <dbReference type="EMBL" id="MDE8647504.1"/>
    </source>
</evidence>
<name>A0AAW6LLA0_RHOSG</name>
<dbReference type="AlphaFoldDB" id="A0AAW6LLA0"/>
<keyword evidence="2" id="KW-0812">Transmembrane</keyword>
<dbReference type="Pfam" id="PF10935">
    <property type="entry name" value="DUF2637"/>
    <property type="match status" value="1"/>
</dbReference>
<organism evidence="3 4">
    <name type="scientific">Rhodococcus qingshengii</name>
    <dbReference type="NCBI Taxonomy" id="334542"/>
    <lineage>
        <taxon>Bacteria</taxon>
        <taxon>Bacillati</taxon>
        <taxon>Actinomycetota</taxon>
        <taxon>Actinomycetes</taxon>
        <taxon>Mycobacteriales</taxon>
        <taxon>Nocardiaceae</taxon>
        <taxon>Rhodococcus</taxon>
        <taxon>Rhodococcus erythropolis group</taxon>
    </lineage>
</organism>